<proteinExistence type="predicted"/>
<dbReference type="Proteomes" id="UP001151532">
    <property type="component" value="Chromosome 8"/>
</dbReference>
<keyword evidence="2" id="KW-1185">Reference proteome</keyword>
<evidence type="ECO:0000313" key="1">
    <source>
        <dbReference type="EMBL" id="KAJ6726894.1"/>
    </source>
</evidence>
<evidence type="ECO:0000313" key="2">
    <source>
        <dbReference type="Proteomes" id="UP001151532"/>
    </source>
</evidence>
<comment type="caution">
    <text evidence="1">The sequence shown here is derived from an EMBL/GenBank/DDBJ whole genome shotgun (WGS) entry which is preliminary data.</text>
</comment>
<accession>A0A9Q0UBB0</accession>
<gene>
    <name evidence="1" type="ORF">OIU79_004928</name>
</gene>
<reference evidence="1" key="2">
    <citation type="journal article" date="2023" name="Int. J. Mol. Sci.">
        <title>De Novo Assembly and Annotation of 11 Diverse Shrub Willow (Salix) Genomes Reveals Novel Gene Organization in Sex-Linked Regions.</title>
        <authorList>
            <person name="Hyden B."/>
            <person name="Feng K."/>
            <person name="Yates T.B."/>
            <person name="Jawdy S."/>
            <person name="Cereghino C."/>
            <person name="Smart L.B."/>
            <person name="Muchero W."/>
        </authorList>
    </citation>
    <scope>NUCLEOTIDE SEQUENCE</scope>
    <source>
        <tissue evidence="1">Shoot tip</tissue>
    </source>
</reference>
<protein>
    <submittedName>
        <fullName evidence="1">Uncharacterized protein</fullName>
    </submittedName>
</protein>
<dbReference type="EMBL" id="JAPFFK010000013">
    <property type="protein sequence ID" value="KAJ6726894.1"/>
    <property type="molecule type" value="Genomic_DNA"/>
</dbReference>
<organism evidence="1 2">
    <name type="scientific">Salix purpurea</name>
    <name type="common">Purple osier willow</name>
    <dbReference type="NCBI Taxonomy" id="77065"/>
    <lineage>
        <taxon>Eukaryota</taxon>
        <taxon>Viridiplantae</taxon>
        <taxon>Streptophyta</taxon>
        <taxon>Embryophyta</taxon>
        <taxon>Tracheophyta</taxon>
        <taxon>Spermatophyta</taxon>
        <taxon>Magnoliopsida</taxon>
        <taxon>eudicotyledons</taxon>
        <taxon>Gunneridae</taxon>
        <taxon>Pentapetalae</taxon>
        <taxon>rosids</taxon>
        <taxon>fabids</taxon>
        <taxon>Malpighiales</taxon>
        <taxon>Salicaceae</taxon>
        <taxon>Saliceae</taxon>
        <taxon>Salix</taxon>
    </lineage>
</organism>
<dbReference type="AlphaFoldDB" id="A0A9Q0UBB0"/>
<sequence length="52" mass="6072">MVCDLFMDVSEEVARLNRHIPQNSNLILIKMDCTNFPDNVSRCEHYCADQNK</sequence>
<reference evidence="1" key="1">
    <citation type="submission" date="2022-11" db="EMBL/GenBank/DDBJ databases">
        <authorList>
            <person name="Hyden B.L."/>
            <person name="Feng K."/>
            <person name="Yates T."/>
            <person name="Jawdy S."/>
            <person name="Smart L.B."/>
            <person name="Muchero W."/>
        </authorList>
    </citation>
    <scope>NUCLEOTIDE SEQUENCE</scope>
    <source>
        <tissue evidence="1">Shoot tip</tissue>
    </source>
</reference>
<name>A0A9Q0UBB0_SALPP</name>